<dbReference type="Pfam" id="PF21626">
    <property type="entry name" value="TetR-C_39"/>
    <property type="match status" value="1"/>
</dbReference>
<dbReference type="RefSeq" id="WP_349188686.1">
    <property type="nucleotide sequence ID" value="NZ_JBBNPP010000007.1"/>
</dbReference>
<keyword evidence="1 2" id="KW-0238">DNA-binding</keyword>
<evidence type="ECO:0000259" key="3">
    <source>
        <dbReference type="PROSITE" id="PS50977"/>
    </source>
</evidence>
<dbReference type="InterPro" id="IPR001647">
    <property type="entry name" value="HTH_TetR"/>
</dbReference>
<comment type="caution">
    <text evidence="4">The sequence shown here is derived from an EMBL/GenBank/DDBJ whole genome shotgun (WGS) entry which is preliminary data.</text>
</comment>
<dbReference type="PROSITE" id="PS50977">
    <property type="entry name" value="HTH_TETR_2"/>
    <property type="match status" value="1"/>
</dbReference>
<feature type="DNA-binding region" description="H-T-H motif" evidence="2">
    <location>
        <begin position="34"/>
        <end position="53"/>
    </location>
</feature>
<organism evidence="4 5">
    <name type="scientific">Peptoniphilus senegalensis</name>
    <dbReference type="NCBI Taxonomy" id="1465757"/>
    <lineage>
        <taxon>Bacteria</taxon>
        <taxon>Bacillati</taxon>
        <taxon>Bacillota</taxon>
        <taxon>Tissierellia</taxon>
        <taxon>Tissierellales</taxon>
        <taxon>Peptoniphilaceae</taxon>
        <taxon>Peptoniphilus</taxon>
    </lineage>
</organism>
<sequence length="185" mass="22294">MAKTTFNNLDKEKKEKIYNSLKEFFEEEELKNINVSGIVKKLGIARGSFYQYFEDLEDSYFTVLKRETGEIHHKFFNLYKENNKNLDVTLNAYRDYLAEELFDKNLKKLYRAKFFIFENSFMLHGKEYLLSHLSDKEYHLILYIMAVFHELIKENITRNYDKEKFLTLCNLYINWLLGGINNESI</sequence>
<keyword evidence="5" id="KW-1185">Reference proteome</keyword>
<gene>
    <name evidence="4" type="ORF">AAA073_05040</name>
</gene>
<name>A0ABV1J0W7_9FIRM</name>
<evidence type="ECO:0000256" key="2">
    <source>
        <dbReference type="PROSITE-ProRule" id="PRU00335"/>
    </source>
</evidence>
<evidence type="ECO:0000256" key="1">
    <source>
        <dbReference type="ARBA" id="ARBA00023125"/>
    </source>
</evidence>
<evidence type="ECO:0000313" key="4">
    <source>
        <dbReference type="EMBL" id="MEQ3346796.1"/>
    </source>
</evidence>
<feature type="domain" description="HTH tetR-type" evidence="3">
    <location>
        <begin position="11"/>
        <end position="71"/>
    </location>
</feature>
<accession>A0ABV1J0W7</accession>
<proteinExistence type="predicted"/>
<protein>
    <submittedName>
        <fullName evidence="4">TetR/AcrR family transcriptional regulator</fullName>
    </submittedName>
</protein>
<reference evidence="4 5" key="1">
    <citation type="submission" date="2024-04" db="EMBL/GenBank/DDBJ databases">
        <title>Human intestinal bacterial collection.</title>
        <authorList>
            <person name="Pauvert C."/>
            <person name="Hitch T.C.A."/>
            <person name="Clavel T."/>
        </authorList>
    </citation>
    <scope>NUCLEOTIDE SEQUENCE [LARGE SCALE GENOMIC DNA]</scope>
    <source>
        <strain evidence="4 5">CLA-SR-H019</strain>
    </source>
</reference>
<evidence type="ECO:0000313" key="5">
    <source>
        <dbReference type="Proteomes" id="UP001491691"/>
    </source>
</evidence>
<dbReference type="InterPro" id="IPR049443">
    <property type="entry name" value="TetR_YgfC-like_C"/>
</dbReference>
<dbReference type="Proteomes" id="UP001491691">
    <property type="component" value="Unassembled WGS sequence"/>
</dbReference>
<dbReference type="EMBL" id="JBBNPP010000007">
    <property type="protein sequence ID" value="MEQ3346796.1"/>
    <property type="molecule type" value="Genomic_DNA"/>
</dbReference>